<protein>
    <submittedName>
        <fullName evidence="5">TetR/AcrR family transcriptional regulator</fullName>
    </submittedName>
</protein>
<dbReference type="Pfam" id="PF17932">
    <property type="entry name" value="TetR_C_24"/>
    <property type="match status" value="1"/>
</dbReference>
<comment type="caution">
    <text evidence="5">The sequence shown here is derived from an EMBL/GenBank/DDBJ whole genome shotgun (WGS) entry which is preliminary data.</text>
</comment>
<evidence type="ECO:0000256" key="1">
    <source>
        <dbReference type="ARBA" id="ARBA00022491"/>
    </source>
</evidence>
<keyword evidence="2 3" id="KW-0238">DNA-binding</keyword>
<dbReference type="SUPFAM" id="SSF46689">
    <property type="entry name" value="Homeodomain-like"/>
    <property type="match status" value="1"/>
</dbReference>
<dbReference type="PROSITE" id="PS50977">
    <property type="entry name" value="HTH_TETR_2"/>
    <property type="match status" value="1"/>
</dbReference>
<gene>
    <name evidence="5" type="ORF">H0185_08355</name>
</gene>
<reference evidence="5 6" key="1">
    <citation type="submission" date="2020-07" db="EMBL/GenBank/DDBJ databases">
        <title>Fungal Genomes of the International Space Station.</title>
        <authorList>
            <person name="Seuylemezian A."/>
            <person name="Singh N.K."/>
            <person name="Wood J."/>
            <person name="Venkateswaran K."/>
        </authorList>
    </citation>
    <scope>NUCLEOTIDE SEQUENCE [LARGE SCALE GENOMIC DNA]</scope>
    <source>
        <strain evidence="5 6">PL-B2</strain>
    </source>
</reference>
<dbReference type="RefSeq" id="WP_221872973.1">
    <property type="nucleotide sequence ID" value="NZ_JACWFH010000008.1"/>
</dbReference>
<dbReference type="InterPro" id="IPR050624">
    <property type="entry name" value="HTH-type_Tx_Regulator"/>
</dbReference>
<accession>A0ABS7K3K3</accession>
<dbReference type="PROSITE" id="PS01081">
    <property type="entry name" value="HTH_TETR_1"/>
    <property type="match status" value="1"/>
</dbReference>
<dbReference type="Gene3D" id="1.10.357.10">
    <property type="entry name" value="Tetracycline Repressor, domain 2"/>
    <property type="match status" value="1"/>
</dbReference>
<dbReference type="InterPro" id="IPR009057">
    <property type="entry name" value="Homeodomain-like_sf"/>
</dbReference>
<dbReference type="SUPFAM" id="SSF48498">
    <property type="entry name" value="Tetracyclin repressor-like, C-terminal domain"/>
    <property type="match status" value="1"/>
</dbReference>
<evidence type="ECO:0000313" key="5">
    <source>
        <dbReference type="EMBL" id="MBY0096820.1"/>
    </source>
</evidence>
<dbReference type="InterPro" id="IPR041490">
    <property type="entry name" value="KstR2_TetR_C"/>
</dbReference>
<dbReference type="InterPro" id="IPR001647">
    <property type="entry name" value="HTH_TetR"/>
</dbReference>
<keyword evidence="6" id="KW-1185">Reference proteome</keyword>
<evidence type="ECO:0000256" key="2">
    <source>
        <dbReference type="ARBA" id="ARBA00023125"/>
    </source>
</evidence>
<dbReference type="PANTHER" id="PTHR43479">
    <property type="entry name" value="ACREF/ENVCD OPERON REPRESSOR-RELATED"/>
    <property type="match status" value="1"/>
</dbReference>
<proteinExistence type="predicted"/>
<dbReference type="InterPro" id="IPR023772">
    <property type="entry name" value="DNA-bd_HTH_TetR-type_CS"/>
</dbReference>
<evidence type="ECO:0000256" key="3">
    <source>
        <dbReference type="PROSITE-ProRule" id="PRU00335"/>
    </source>
</evidence>
<dbReference type="Pfam" id="PF00440">
    <property type="entry name" value="TetR_N"/>
    <property type="match status" value="1"/>
</dbReference>
<feature type="domain" description="HTH tetR-type" evidence="4">
    <location>
        <begin position="1"/>
        <end position="59"/>
    </location>
</feature>
<dbReference type="PRINTS" id="PR00455">
    <property type="entry name" value="HTHTETR"/>
</dbReference>
<dbReference type="EMBL" id="JACWFH010000008">
    <property type="protein sequence ID" value="MBY0096820.1"/>
    <property type="molecule type" value="Genomic_DNA"/>
</dbReference>
<evidence type="ECO:0000313" key="6">
    <source>
        <dbReference type="Proteomes" id="UP000769780"/>
    </source>
</evidence>
<dbReference type="Proteomes" id="UP000769780">
    <property type="component" value="Unassembled WGS sequence"/>
</dbReference>
<dbReference type="PANTHER" id="PTHR43479:SF11">
    <property type="entry name" value="ACREF_ENVCD OPERON REPRESSOR-RELATED"/>
    <property type="match status" value="1"/>
</dbReference>
<sequence>MKERIVETSIQLFDKKGFTGTSIKEIVEELNVTKGTFYYYFKSKEELLKDIHLTYIDDLIEQQKVILEDLEKDCVAKLYSLIFMVINNIGSNRESARIFTREVRHLSGKNVEEIRAKRNLFRRQYQELIEMGIRQGEFKDTIPADMLTFGILGIINWTYYWYNPEGEVSEEELAQMFTNLILEGVKASS</sequence>
<keyword evidence="1" id="KW-0678">Repressor</keyword>
<feature type="DNA-binding region" description="H-T-H motif" evidence="3">
    <location>
        <begin position="22"/>
        <end position="41"/>
    </location>
</feature>
<evidence type="ECO:0000259" key="4">
    <source>
        <dbReference type="PROSITE" id="PS50977"/>
    </source>
</evidence>
<dbReference type="InterPro" id="IPR036271">
    <property type="entry name" value="Tet_transcr_reg_TetR-rel_C_sf"/>
</dbReference>
<name>A0ABS7K3K3_9BACI</name>
<organism evidence="5 6">
    <name type="scientific">Mesobacillus maritimus</name>
    <dbReference type="NCBI Taxonomy" id="1643336"/>
    <lineage>
        <taxon>Bacteria</taxon>
        <taxon>Bacillati</taxon>
        <taxon>Bacillota</taxon>
        <taxon>Bacilli</taxon>
        <taxon>Bacillales</taxon>
        <taxon>Bacillaceae</taxon>
        <taxon>Mesobacillus</taxon>
    </lineage>
</organism>
<dbReference type="Gene3D" id="1.10.10.60">
    <property type="entry name" value="Homeodomain-like"/>
    <property type="match status" value="1"/>
</dbReference>